<evidence type="ECO:0000313" key="4">
    <source>
        <dbReference type="Proteomes" id="UP000466396"/>
    </source>
</evidence>
<feature type="domain" description="Uracil-DNA glycosylase-like" evidence="2">
    <location>
        <begin position="10"/>
        <end position="165"/>
    </location>
</feature>
<dbReference type="CDD" id="cd10032">
    <property type="entry name" value="UDG-F6_HDG"/>
    <property type="match status" value="1"/>
</dbReference>
<dbReference type="Proteomes" id="UP000466396">
    <property type="component" value="Chromosome"/>
</dbReference>
<evidence type="ECO:0000259" key="2">
    <source>
        <dbReference type="SMART" id="SM00986"/>
    </source>
</evidence>
<dbReference type="SMART" id="SM00986">
    <property type="entry name" value="UDG"/>
    <property type="match status" value="1"/>
</dbReference>
<gene>
    <name evidence="3" type="ORF">MLAC_08930</name>
</gene>
<organism evidence="3 4">
    <name type="scientific">Mycobacterium lacus</name>
    <dbReference type="NCBI Taxonomy" id="169765"/>
    <lineage>
        <taxon>Bacteria</taxon>
        <taxon>Bacillati</taxon>
        <taxon>Actinomycetota</taxon>
        <taxon>Actinomycetes</taxon>
        <taxon>Mycobacteriales</taxon>
        <taxon>Mycobacteriaceae</taxon>
        <taxon>Mycobacterium</taxon>
    </lineage>
</organism>
<dbReference type="EMBL" id="AP022581">
    <property type="protein sequence ID" value="BBX95599.1"/>
    <property type="molecule type" value="Genomic_DNA"/>
</dbReference>
<feature type="region of interest" description="Disordered" evidence="1">
    <location>
        <begin position="170"/>
        <end position="261"/>
    </location>
</feature>
<evidence type="ECO:0000313" key="3">
    <source>
        <dbReference type="EMBL" id="BBX95599.1"/>
    </source>
</evidence>
<proteinExistence type="predicted"/>
<name>A0A7I7NGX5_9MYCO</name>
<dbReference type="InterPro" id="IPR026353">
    <property type="entry name" value="Hypoxan-DNA_Glyclase"/>
</dbReference>
<accession>A0A7I7NGX5</accession>
<dbReference type="Gene3D" id="3.40.470.10">
    <property type="entry name" value="Uracil-DNA glycosylase-like domain"/>
    <property type="match status" value="1"/>
</dbReference>
<dbReference type="NCBIfam" id="TIGR04274">
    <property type="entry name" value="hypoxanDNAglyco"/>
    <property type="match status" value="1"/>
</dbReference>
<evidence type="ECO:0000256" key="1">
    <source>
        <dbReference type="SAM" id="MobiDB-lite"/>
    </source>
</evidence>
<dbReference type="SUPFAM" id="SSF52141">
    <property type="entry name" value="Uracil-DNA glycosylase-like"/>
    <property type="match status" value="1"/>
</dbReference>
<reference evidence="3 4" key="1">
    <citation type="journal article" date="2019" name="Emerg. Microbes Infect.">
        <title>Comprehensive subspecies identification of 175 nontuberculous mycobacteria species based on 7547 genomic profiles.</title>
        <authorList>
            <person name="Matsumoto Y."/>
            <person name="Kinjo T."/>
            <person name="Motooka D."/>
            <person name="Nabeya D."/>
            <person name="Jung N."/>
            <person name="Uechi K."/>
            <person name="Horii T."/>
            <person name="Iida T."/>
            <person name="Fujita J."/>
            <person name="Nakamura S."/>
        </authorList>
    </citation>
    <scope>NUCLEOTIDE SEQUENCE [LARGE SCALE GENOMIC DNA]</scope>
    <source>
        <strain evidence="3 4">JCM 15657</strain>
    </source>
</reference>
<dbReference type="SMART" id="SM00987">
    <property type="entry name" value="UreE_C"/>
    <property type="match status" value="1"/>
</dbReference>
<dbReference type="Pfam" id="PF03167">
    <property type="entry name" value="UDG"/>
    <property type="match status" value="1"/>
</dbReference>
<sequence length="261" mass="27690">MPTALLHGLPPVVDERASVLILGSFPSVRSLAASQYYANPRNAFWQITGELFGFDVTAPYELRLEALRSHRVALWDVLRQCRRLGSADSAIDPKSLVVNDFSELFANYPDITRVYFNGAKAAELYRRLAGADGPHRPLHHERLPSTSPAHVMRAGEKLAAWRAISAPIASAAQPGEAGRRQSDSAPIASAAQPGEAGRRQSDSAPIASAAQPGEAGRRQSDSAPIASAAQPGEAGRRQSDSAPIASAAQPGEAGRRQSSPS</sequence>
<protein>
    <recommendedName>
        <fullName evidence="2">Uracil-DNA glycosylase-like domain-containing protein</fullName>
    </recommendedName>
</protein>
<dbReference type="InterPro" id="IPR036895">
    <property type="entry name" value="Uracil-DNA_glycosylase-like_sf"/>
</dbReference>
<dbReference type="InterPro" id="IPR005122">
    <property type="entry name" value="Uracil-DNA_glycosylase-like"/>
</dbReference>
<keyword evidence="4" id="KW-1185">Reference proteome</keyword>
<dbReference type="KEGG" id="mlj:MLAC_08930"/>
<dbReference type="AlphaFoldDB" id="A0A7I7NGX5"/>